<organism evidence="3 4">
    <name type="scientific">Actinocatenispora sera</name>
    <dbReference type="NCBI Taxonomy" id="390989"/>
    <lineage>
        <taxon>Bacteria</taxon>
        <taxon>Bacillati</taxon>
        <taxon>Actinomycetota</taxon>
        <taxon>Actinomycetes</taxon>
        <taxon>Micromonosporales</taxon>
        <taxon>Micromonosporaceae</taxon>
        <taxon>Actinocatenispora</taxon>
    </lineage>
</organism>
<dbReference type="EMBL" id="AP023354">
    <property type="protein sequence ID" value="BCJ26777.1"/>
    <property type="molecule type" value="Genomic_DNA"/>
</dbReference>
<accession>A0A810KV51</accession>
<dbReference type="NCBIfam" id="TIGR03083">
    <property type="entry name" value="maleylpyruvate isomerase family mycothiol-dependent enzyme"/>
    <property type="match status" value="1"/>
</dbReference>
<dbReference type="InterPro" id="IPR017517">
    <property type="entry name" value="Maleyloyr_isom"/>
</dbReference>
<dbReference type="InterPro" id="IPR024344">
    <property type="entry name" value="MDMPI_metal-binding"/>
</dbReference>
<dbReference type="GO" id="GO:0005886">
    <property type="term" value="C:plasma membrane"/>
    <property type="evidence" value="ECO:0007669"/>
    <property type="project" value="TreeGrafter"/>
</dbReference>
<dbReference type="Proteomes" id="UP000680750">
    <property type="component" value="Chromosome"/>
</dbReference>
<dbReference type="RefSeq" id="WP_211255714.1">
    <property type="nucleotide sequence ID" value="NZ_AP023354.1"/>
</dbReference>
<name>A0A810KV51_9ACTN</name>
<dbReference type="InterPro" id="IPR010872">
    <property type="entry name" value="MDMPI_C-term_domain"/>
</dbReference>
<evidence type="ECO:0000313" key="4">
    <source>
        <dbReference type="Proteomes" id="UP000680750"/>
    </source>
</evidence>
<evidence type="ECO:0000259" key="1">
    <source>
        <dbReference type="Pfam" id="PF07398"/>
    </source>
</evidence>
<reference evidence="3" key="1">
    <citation type="submission" date="2020-08" db="EMBL/GenBank/DDBJ databases">
        <title>Whole genome shotgun sequence of Actinocatenispora sera NBRC 101916.</title>
        <authorList>
            <person name="Komaki H."/>
            <person name="Tamura T."/>
        </authorList>
    </citation>
    <scope>NUCLEOTIDE SEQUENCE</scope>
    <source>
        <strain evidence="3">NBRC 101916</strain>
    </source>
</reference>
<feature type="domain" description="Mycothiol-dependent maleylpyruvate isomerase metal-binding" evidence="2">
    <location>
        <begin position="10"/>
        <end position="137"/>
    </location>
</feature>
<dbReference type="Pfam" id="PF07398">
    <property type="entry name" value="MDMPI_C"/>
    <property type="match status" value="1"/>
</dbReference>
<evidence type="ECO:0008006" key="5">
    <source>
        <dbReference type="Google" id="ProtNLM"/>
    </source>
</evidence>
<protein>
    <recommendedName>
        <fullName evidence="5">Maleylpyruvate isomerase family mycothiol-dependent enzyme</fullName>
    </recommendedName>
</protein>
<dbReference type="SUPFAM" id="SSF109854">
    <property type="entry name" value="DinB/YfiT-like putative metalloenzymes"/>
    <property type="match status" value="1"/>
</dbReference>
<dbReference type="GO" id="GO:0046872">
    <property type="term" value="F:metal ion binding"/>
    <property type="evidence" value="ECO:0007669"/>
    <property type="project" value="InterPro"/>
</dbReference>
<dbReference type="KEGG" id="aser:Asera_08850"/>
<feature type="domain" description="MDMPI C-terminal" evidence="1">
    <location>
        <begin position="152"/>
        <end position="248"/>
    </location>
</feature>
<evidence type="ECO:0000313" key="3">
    <source>
        <dbReference type="EMBL" id="BCJ26777.1"/>
    </source>
</evidence>
<evidence type="ECO:0000259" key="2">
    <source>
        <dbReference type="Pfam" id="PF11716"/>
    </source>
</evidence>
<dbReference type="Pfam" id="PF11716">
    <property type="entry name" value="MDMPI_N"/>
    <property type="match status" value="1"/>
</dbReference>
<sequence length="258" mass="28493">MPMSVADHLATLRAEGELLAAAADRTDLDTPVPTCPDWTLRDLLRHIGGVHRWAGYYVTTGYAEETSEELDRELMETWGDDAELVGWFRAGHAALVTALTEAPDSLACWTFLPAPSPLAFWARRQAHETAIHRVDAQAAAGRITGVAPEFGADGLDELLLRFLTRRRHRPDGWGAPTRLGLTATDIDRRWLVTISESGVRGDDRPDAAACAAADCVITATASDLYHLMWNRRDHAGLTVTGRPDVLDRWRTTMAVRWS</sequence>
<dbReference type="InterPro" id="IPR034660">
    <property type="entry name" value="DinB/YfiT-like"/>
</dbReference>
<keyword evidence="4" id="KW-1185">Reference proteome</keyword>
<proteinExistence type="predicted"/>
<dbReference type="PANTHER" id="PTHR40758:SF1">
    <property type="entry name" value="CONSERVED PROTEIN"/>
    <property type="match status" value="1"/>
</dbReference>
<gene>
    <name evidence="3" type="ORF">Asera_08850</name>
</gene>
<dbReference type="AlphaFoldDB" id="A0A810KV51"/>
<dbReference type="PANTHER" id="PTHR40758">
    <property type="entry name" value="CONSERVED PROTEIN"/>
    <property type="match status" value="1"/>
</dbReference>